<dbReference type="InterPro" id="IPR001155">
    <property type="entry name" value="OxRdtase_FMN_N"/>
</dbReference>
<dbReference type="InterPro" id="IPR051793">
    <property type="entry name" value="NADH:flavin_oxidoreductase"/>
</dbReference>
<feature type="domain" description="NADH:flavin oxidoreductase/NADH oxidase N-terminal" evidence="10">
    <location>
        <begin position="16"/>
        <end position="334"/>
    </location>
</feature>
<dbReference type="Gene3D" id="3.50.50.60">
    <property type="entry name" value="FAD/NAD(P)-binding domain"/>
    <property type="match status" value="1"/>
</dbReference>
<keyword evidence="13" id="KW-1185">Reference proteome</keyword>
<evidence type="ECO:0000256" key="5">
    <source>
        <dbReference type="ARBA" id="ARBA00022643"/>
    </source>
</evidence>
<feature type="domain" description="FAD/NAD(P)-binding" evidence="11">
    <location>
        <begin position="388"/>
        <end position="626"/>
    </location>
</feature>
<dbReference type="Pfam" id="PF07992">
    <property type="entry name" value="Pyr_redox_2"/>
    <property type="match status" value="1"/>
</dbReference>
<reference evidence="13" key="1">
    <citation type="submission" date="2016-10" db="EMBL/GenBank/DDBJ databases">
        <authorList>
            <person name="Varghese N."/>
        </authorList>
    </citation>
    <scope>NUCLEOTIDE SEQUENCE [LARGE SCALE GENOMIC DNA]</scope>
    <source>
        <strain evidence="13">DSM 12489</strain>
    </source>
</reference>
<dbReference type="PANTHER" id="PTHR42917">
    <property type="entry name" value="2,4-DIENOYL-COA REDUCTASE"/>
    <property type="match status" value="1"/>
</dbReference>
<evidence type="ECO:0000259" key="10">
    <source>
        <dbReference type="Pfam" id="PF00724"/>
    </source>
</evidence>
<keyword evidence="9" id="KW-0411">Iron-sulfur</keyword>
<dbReference type="PRINTS" id="PR00411">
    <property type="entry name" value="PNDRDTASEI"/>
</dbReference>
<dbReference type="Gene3D" id="3.20.20.70">
    <property type="entry name" value="Aldolase class I"/>
    <property type="match status" value="1"/>
</dbReference>
<organism evidence="12 13">
    <name type="scientific">Alicyclobacillus hesperidum</name>
    <dbReference type="NCBI Taxonomy" id="89784"/>
    <lineage>
        <taxon>Bacteria</taxon>
        <taxon>Bacillati</taxon>
        <taxon>Bacillota</taxon>
        <taxon>Bacilli</taxon>
        <taxon>Bacillales</taxon>
        <taxon>Alicyclobacillaceae</taxon>
        <taxon>Alicyclobacillus</taxon>
    </lineage>
</organism>
<keyword evidence="5" id="KW-0288">FMN</keyword>
<evidence type="ECO:0000313" key="13">
    <source>
        <dbReference type="Proteomes" id="UP000182589"/>
    </source>
</evidence>
<dbReference type="Gene3D" id="3.40.50.720">
    <property type="entry name" value="NAD(P)-binding Rossmann-like Domain"/>
    <property type="match status" value="1"/>
</dbReference>
<comment type="cofactor">
    <cofactor evidence="1">
        <name>FMN</name>
        <dbReference type="ChEBI" id="CHEBI:58210"/>
    </cofactor>
</comment>
<dbReference type="InterPro" id="IPR013785">
    <property type="entry name" value="Aldolase_TIM"/>
</dbReference>
<dbReference type="EMBL" id="FNOJ01000002">
    <property type="protein sequence ID" value="SDW12125.1"/>
    <property type="molecule type" value="Genomic_DNA"/>
</dbReference>
<keyword evidence="4" id="KW-0285">Flavoprotein</keyword>
<dbReference type="GO" id="GO:0046872">
    <property type="term" value="F:metal ion binding"/>
    <property type="evidence" value="ECO:0007669"/>
    <property type="project" value="UniProtKB-KW"/>
</dbReference>
<dbReference type="STRING" id="89784.SAMN04489725_10294"/>
<dbReference type="InterPro" id="IPR036188">
    <property type="entry name" value="FAD/NAD-bd_sf"/>
</dbReference>
<proteinExistence type="inferred from homology"/>
<evidence type="ECO:0000256" key="4">
    <source>
        <dbReference type="ARBA" id="ARBA00022630"/>
    </source>
</evidence>
<sequence>MVAPQNVLRQFQALRQPGQIGSLTLPHRILMGSMHMGLERNPEYIERLCTFYRDRAEGMAALIITGGAVVLPEGGGEMYVLTNPEHIDMLAKLPEAVHAVGGRIALQLFHAGRYAFSEEIGMQPVAPSAIPSRLTRETPRAMTAEDIARTILGFANAASTAKRIGFDAIEIMGSEGYLLNQFLSPLTNVRDDEYGGDFDRRMRMPLDVVRAVRAAVGAEYPIIFRMSGADLMPDSTTEEETIRFAQALVEAGVDALNIGIGWHESRVPTVQQVVPRGGFAAVAGRIRQHVSVPVLGANRLNVPEVADQLVADGYLDFIAPARPWLADAEFARKILIGDRQGLNVCIACNQSCLDHTLVKPYQPVSCLVNPRAGQESEWPLVKAGARRRVAVVGGGPAGLAAAVAAAMRGHAVTLYERDRELGGQFRMAGRIPGKAEFYETIRYYEEMLERFAVTVTMQTEPTLDELSSYDDVIVAVGVEPRRPSLPGEDLPHVVTYAQILTGQVQVGRDIVIIGAGGIGCDVATYLAEHRHATPEATSFFRAQRLAEPASLARHITVLARSERYGHGIGRSTRWVVKQEMQRLGVDVLTSASVCEIRQDSVVIDHAGENKVIPADQVVLCTGQESASVDWLDDVAKKARVHVVGGARESRGINAARAIREAFAAAYGIE</sequence>
<dbReference type="PRINTS" id="PR00368">
    <property type="entry name" value="FADPNR"/>
</dbReference>
<evidence type="ECO:0000256" key="1">
    <source>
        <dbReference type="ARBA" id="ARBA00001917"/>
    </source>
</evidence>
<evidence type="ECO:0000256" key="2">
    <source>
        <dbReference type="ARBA" id="ARBA00001966"/>
    </source>
</evidence>
<keyword evidence="8" id="KW-0408">Iron</keyword>
<dbReference type="SUPFAM" id="SSF51905">
    <property type="entry name" value="FAD/NAD(P)-binding domain"/>
    <property type="match status" value="1"/>
</dbReference>
<dbReference type="Pfam" id="PF00724">
    <property type="entry name" value="Oxidored_FMN"/>
    <property type="match status" value="1"/>
</dbReference>
<evidence type="ECO:0000256" key="9">
    <source>
        <dbReference type="ARBA" id="ARBA00023014"/>
    </source>
</evidence>
<protein>
    <submittedName>
        <fullName evidence="12">2,4-dienoyl-CoA reductase (NADPH2)</fullName>
    </submittedName>
</protein>
<evidence type="ECO:0000256" key="8">
    <source>
        <dbReference type="ARBA" id="ARBA00023004"/>
    </source>
</evidence>
<evidence type="ECO:0000313" key="12">
    <source>
        <dbReference type="EMBL" id="SDW12125.1"/>
    </source>
</evidence>
<keyword evidence="7" id="KW-0560">Oxidoreductase</keyword>
<comment type="similarity">
    <text evidence="3">In the N-terminal section; belongs to the NADH:flavin oxidoreductase/NADH oxidase family.</text>
</comment>
<dbReference type="Proteomes" id="UP000182589">
    <property type="component" value="Unassembled WGS sequence"/>
</dbReference>
<evidence type="ECO:0000259" key="11">
    <source>
        <dbReference type="Pfam" id="PF07992"/>
    </source>
</evidence>
<gene>
    <name evidence="12" type="ORF">SAMN04489725_10294</name>
</gene>
<name>A0A1H2QYE0_9BACL</name>
<dbReference type="GO" id="GO:0016491">
    <property type="term" value="F:oxidoreductase activity"/>
    <property type="evidence" value="ECO:0007669"/>
    <property type="project" value="UniProtKB-KW"/>
</dbReference>
<evidence type="ECO:0000256" key="6">
    <source>
        <dbReference type="ARBA" id="ARBA00022723"/>
    </source>
</evidence>
<keyword evidence="6" id="KW-0479">Metal-binding</keyword>
<accession>A0A1H2QYE0</accession>
<dbReference type="GO" id="GO:0010181">
    <property type="term" value="F:FMN binding"/>
    <property type="evidence" value="ECO:0007669"/>
    <property type="project" value="InterPro"/>
</dbReference>
<comment type="cofactor">
    <cofactor evidence="2">
        <name>[4Fe-4S] cluster</name>
        <dbReference type="ChEBI" id="CHEBI:49883"/>
    </cofactor>
</comment>
<dbReference type="AlphaFoldDB" id="A0A1H2QYE0"/>
<dbReference type="PANTHER" id="PTHR42917:SF2">
    <property type="entry name" value="2,4-DIENOYL-COA REDUCTASE [(2E)-ENOYL-COA-PRODUCING]"/>
    <property type="match status" value="1"/>
</dbReference>
<dbReference type="SUPFAM" id="SSF51395">
    <property type="entry name" value="FMN-linked oxidoreductases"/>
    <property type="match status" value="1"/>
</dbReference>
<dbReference type="GO" id="GO:0051536">
    <property type="term" value="F:iron-sulfur cluster binding"/>
    <property type="evidence" value="ECO:0007669"/>
    <property type="project" value="UniProtKB-KW"/>
</dbReference>
<dbReference type="RefSeq" id="WP_074691410.1">
    <property type="nucleotide sequence ID" value="NZ_FNOJ01000002.1"/>
</dbReference>
<evidence type="ECO:0000256" key="3">
    <source>
        <dbReference type="ARBA" id="ARBA00011048"/>
    </source>
</evidence>
<dbReference type="InterPro" id="IPR023753">
    <property type="entry name" value="FAD/NAD-binding_dom"/>
</dbReference>
<evidence type="ECO:0000256" key="7">
    <source>
        <dbReference type="ARBA" id="ARBA00023002"/>
    </source>
</evidence>